<gene>
    <name evidence="1" type="ORF">N789_14090</name>
</gene>
<proteinExistence type="predicted"/>
<protein>
    <submittedName>
        <fullName evidence="1">Uncharacterized protein</fullName>
    </submittedName>
</protein>
<accession>A0A091ATH6</accession>
<organism evidence="1 2">
    <name type="scientific">Arenimonas oryziterrae DSM 21050 = YC6267</name>
    <dbReference type="NCBI Taxonomy" id="1121015"/>
    <lineage>
        <taxon>Bacteria</taxon>
        <taxon>Pseudomonadati</taxon>
        <taxon>Pseudomonadota</taxon>
        <taxon>Gammaproteobacteria</taxon>
        <taxon>Lysobacterales</taxon>
        <taxon>Lysobacteraceae</taxon>
        <taxon>Arenimonas</taxon>
    </lineage>
</organism>
<comment type="caution">
    <text evidence="1">The sequence shown here is derived from an EMBL/GenBank/DDBJ whole genome shotgun (WGS) entry which is preliminary data.</text>
</comment>
<evidence type="ECO:0000313" key="2">
    <source>
        <dbReference type="Proteomes" id="UP000029385"/>
    </source>
</evidence>
<reference evidence="1 2" key="1">
    <citation type="submission" date="2013-09" db="EMBL/GenBank/DDBJ databases">
        <title>Genome sequencing of Arenimonas oryziterrae.</title>
        <authorList>
            <person name="Chen F."/>
            <person name="Wang G."/>
        </authorList>
    </citation>
    <scope>NUCLEOTIDE SEQUENCE [LARGE SCALE GENOMIC DNA]</scope>
    <source>
        <strain evidence="1 2">YC6267</strain>
    </source>
</reference>
<name>A0A091ATH6_9GAMM</name>
<dbReference type="STRING" id="1121015.GCA_000420545_01679"/>
<dbReference type="EMBL" id="AVCI01000011">
    <property type="protein sequence ID" value="KFN42319.1"/>
    <property type="molecule type" value="Genomic_DNA"/>
</dbReference>
<keyword evidence="2" id="KW-1185">Reference proteome</keyword>
<dbReference type="Proteomes" id="UP000029385">
    <property type="component" value="Unassembled WGS sequence"/>
</dbReference>
<evidence type="ECO:0000313" key="1">
    <source>
        <dbReference type="EMBL" id="KFN42319.1"/>
    </source>
</evidence>
<dbReference type="RefSeq" id="WP_022969300.1">
    <property type="nucleotide sequence ID" value="NZ_ATVD01000003.1"/>
</dbReference>
<sequence length="122" mass="13345">MCDFAAATAHLRQLEKDNMADQDEITGPDFLDTYADRLEANGLNIEAGLMRKRAREWSLERQAFADGAPPPANVKPTSGKAFSANVSQVNFDQGTVTLRPEGKEWLGRTAGRYHLIPVANAA</sequence>
<dbReference type="AlphaFoldDB" id="A0A091ATH6"/>
<dbReference type="PATRIC" id="fig|1121015.4.peg.2286"/>